<keyword evidence="1" id="KW-0472">Membrane</keyword>
<dbReference type="AlphaFoldDB" id="A0AAT9FJ98"/>
<feature type="transmembrane region" description="Helical" evidence="1">
    <location>
        <begin position="181"/>
        <end position="200"/>
    </location>
</feature>
<name>A0AAT9FJ98_9BACT</name>
<dbReference type="Gene3D" id="3.10.310.50">
    <property type="match status" value="1"/>
</dbReference>
<sequence>MLLTGSIFAQGSEGEAKPLPAAPANHVLDLSDTFRENPTKLAELTATLKRIEEQHGYLVYLALYYNVLDGTVQSRADALYKAWLGDEKRGLVLVYQSDPAVDGKNIAASYYRGTGLADDAVSGLIPDQKMSEILRSALAAQSKGQDTSDRSITIVSGVEREMNEYFASDPSTWKDSANLKLMAIFFGVILALALLGMFLWKRSSTADVAAHKHYYFPDVDVASRLGAPYGGGWVSEKSFVPSASRK</sequence>
<reference evidence="2" key="1">
    <citation type="submission" date="2024-07" db="EMBL/GenBank/DDBJ databases">
        <title>Complete genome sequence of Verrucomicrobiaceae bacterium NT6N.</title>
        <authorList>
            <person name="Huang C."/>
            <person name="Takami H."/>
            <person name="Hamasaki K."/>
        </authorList>
    </citation>
    <scope>NUCLEOTIDE SEQUENCE</scope>
    <source>
        <strain evidence="2">NT6N</strain>
    </source>
</reference>
<gene>
    <name evidence="2" type="ORF">NT6N_10570</name>
</gene>
<dbReference type="KEGG" id="osu:NT6N_10570"/>
<evidence type="ECO:0000313" key="2">
    <source>
        <dbReference type="EMBL" id="BDS06017.1"/>
    </source>
</evidence>
<keyword evidence="1" id="KW-0812">Transmembrane</keyword>
<organism evidence="2">
    <name type="scientific">Oceaniferula spumae</name>
    <dbReference type="NCBI Taxonomy" id="2979115"/>
    <lineage>
        <taxon>Bacteria</taxon>
        <taxon>Pseudomonadati</taxon>
        <taxon>Verrucomicrobiota</taxon>
        <taxon>Verrucomicrobiia</taxon>
        <taxon>Verrucomicrobiales</taxon>
        <taxon>Verrucomicrobiaceae</taxon>
        <taxon>Oceaniferula</taxon>
    </lineage>
</organism>
<protein>
    <recommendedName>
        <fullName evidence="3">TPM domain-containing protein</fullName>
    </recommendedName>
</protein>
<keyword evidence="1" id="KW-1133">Transmembrane helix</keyword>
<evidence type="ECO:0008006" key="3">
    <source>
        <dbReference type="Google" id="ProtNLM"/>
    </source>
</evidence>
<proteinExistence type="predicted"/>
<accession>A0AAT9FJ98</accession>
<evidence type="ECO:0000256" key="1">
    <source>
        <dbReference type="SAM" id="Phobius"/>
    </source>
</evidence>
<dbReference type="EMBL" id="AP026866">
    <property type="protein sequence ID" value="BDS06017.1"/>
    <property type="molecule type" value="Genomic_DNA"/>
</dbReference>